<dbReference type="Proteomes" id="UP000750711">
    <property type="component" value="Unassembled WGS sequence"/>
</dbReference>
<dbReference type="Gene3D" id="3.90.180.10">
    <property type="entry name" value="Medium-chain alcohol dehydrogenases, catalytic domain"/>
    <property type="match status" value="1"/>
</dbReference>
<feature type="domain" description="Carrier" evidence="3">
    <location>
        <begin position="371"/>
        <end position="422"/>
    </location>
</feature>
<dbReference type="InterPro" id="IPR013968">
    <property type="entry name" value="PKS_KR"/>
</dbReference>
<dbReference type="Gene3D" id="1.10.1200.10">
    <property type="entry name" value="ACP-like"/>
    <property type="match status" value="1"/>
</dbReference>
<evidence type="ECO:0000256" key="1">
    <source>
        <dbReference type="ARBA" id="ARBA00022679"/>
    </source>
</evidence>
<gene>
    <name evidence="4" type="ORF">GP486_003525</name>
</gene>
<feature type="non-terminal residue" evidence="4">
    <location>
        <position position="422"/>
    </location>
</feature>
<dbReference type="GO" id="GO:0006633">
    <property type="term" value="P:fatty acid biosynthetic process"/>
    <property type="evidence" value="ECO:0007669"/>
    <property type="project" value="TreeGrafter"/>
</dbReference>
<dbReference type="GO" id="GO:0044550">
    <property type="term" value="P:secondary metabolite biosynthetic process"/>
    <property type="evidence" value="ECO:0007669"/>
    <property type="project" value="TreeGrafter"/>
</dbReference>
<evidence type="ECO:0000256" key="2">
    <source>
        <dbReference type="ARBA" id="ARBA00023268"/>
    </source>
</evidence>
<dbReference type="InterPro" id="IPR036736">
    <property type="entry name" value="ACP-like_sf"/>
</dbReference>
<dbReference type="InterPro" id="IPR050091">
    <property type="entry name" value="PKS_NRPS_Biosynth_Enz"/>
</dbReference>
<evidence type="ECO:0000313" key="4">
    <source>
        <dbReference type="EMBL" id="KAH0559950.1"/>
    </source>
</evidence>
<comment type="caution">
    <text evidence="4">The sequence shown here is derived from an EMBL/GenBank/DDBJ whole genome shotgun (WGS) entry which is preliminary data.</text>
</comment>
<reference evidence="4" key="1">
    <citation type="submission" date="2021-03" db="EMBL/GenBank/DDBJ databases">
        <title>Comparative genomics and phylogenomic investigation of the class Geoglossomycetes provide insights into ecological specialization and systematics.</title>
        <authorList>
            <person name="Melie T."/>
            <person name="Pirro S."/>
            <person name="Miller A.N."/>
            <person name="Quandt A."/>
        </authorList>
    </citation>
    <scope>NUCLEOTIDE SEQUENCE</scope>
    <source>
        <strain evidence="4">CAQ_001_2017</strain>
    </source>
</reference>
<dbReference type="InterPro" id="IPR057326">
    <property type="entry name" value="KR_dom"/>
</dbReference>
<evidence type="ECO:0000259" key="3">
    <source>
        <dbReference type="PROSITE" id="PS50075"/>
    </source>
</evidence>
<dbReference type="InterPro" id="IPR036291">
    <property type="entry name" value="NAD(P)-bd_dom_sf"/>
</dbReference>
<dbReference type="EMBL" id="JAGHQM010000481">
    <property type="protein sequence ID" value="KAH0559950.1"/>
    <property type="molecule type" value="Genomic_DNA"/>
</dbReference>
<accession>A0A9P8RR21</accession>
<dbReference type="PROSITE" id="PS50075">
    <property type="entry name" value="CARRIER"/>
    <property type="match status" value="1"/>
</dbReference>
<dbReference type="Gene3D" id="3.40.50.720">
    <property type="entry name" value="NAD(P)-binding Rossmann-like Domain"/>
    <property type="match status" value="1"/>
</dbReference>
<name>A0A9P8RR21_9PEZI</name>
<dbReference type="Pfam" id="PF13602">
    <property type="entry name" value="ADH_zinc_N_2"/>
    <property type="match status" value="1"/>
</dbReference>
<keyword evidence="5" id="KW-1185">Reference proteome</keyword>
<dbReference type="AlphaFoldDB" id="A0A9P8RR21"/>
<dbReference type="InterPro" id="IPR009081">
    <property type="entry name" value="PP-bd_ACP"/>
</dbReference>
<dbReference type="PANTHER" id="PTHR43775">
    <property type="entry name" value="FATTY ACID SYNTHASE"/>
    <property type="match status" value="1"/>
</dbReference>
<dbReference type="Pfam" id="PF08659">
    <property type="entry name" value="KR"/>
    <property type="match status" value="1"/>
</dbReference>
<dbReference type="PANTHER" id="PTHR43775:SF49">
    <property type="entry name" value="SYNTHASE, PUTATIVE (JCVI)-RELATED"/>
    <property type="match status" value="1"/>
</dbReference>
<sequence length="422" mass="45463">MDKVMDLFAKGLIKPIPSKTIFPASQVQDAFRVMQKGNHIGKLVVEMPENLHTDLPITPEVPPLVLDPSASYLLVGGLGGVGRSVAVWMASCGATSLIFLSRSAGQKERDRALFHELRAMGCNVQAFAGSVGSKRDVENVVSMAAKPIAGVIQMSMVLQDRALAEMTHDNFLAALEPKVQGTWTLHNAFSTTPLSFFVVFSSISGMGGWWGQANYASANTFLDAFVQYRHGLGLVASVLTLGVVEDVGYVSETLGVPGLFAHTKSTHTLREQDLLESLHLAIVRSRHHCPATAGLWGSYLNPGHLTVGVRSTIPLSSPENLSHWKTDIRLGALHNAESANSSTASTAVSDSLHAFLTAASSNPTTLSQQASISFLTNEIGTRLFSFMLLSKEDLDTTKPLSDIGVDSLVAIEIRNWWKRNLG</sequence>
<proteinExistence type="predicted"/>
<protein>
    <recommendedName>
        <fullName evidence="3">Carrier domain-containing protein</fullName>
    </recommendedName>
</protein>
<keyword evidence="1" id="KW-0808">Transferase</keyword>
<keyword evidence="2" id="KW-0511">Multifunctional enzyme</keyword>
<evidence type="ECO:0000313" key="5">
    <source>
        <dbReference type="Proteomes" id="UP000750711"/>
    </source>
</evidence>
<organism evidence="4 5">
    <name type="scientific">Trichoglossum hirsutum</name>
    <dbReference type="NCBI Taxonomy" id="265104"/>
    <lineage>
        <taxon>Eukaryota</taxon>
        <taxon>Fungi</taxon>
        <taxon>Dikarya</taxon>
        <taxon>Ascomycota</taxon>
        <taxon>Pezizomycotina</taxon>
        <taxon>Geoglossomycetes</taxon>
        <taxon>Geoglossales</taxon>
        <taxon>Geoglossaceae</taxon>
        <taxon>Trichoglossum</taxon>
    </lineage>
</organism>
<dbReference type="SUPFAM" id="SSF47336">
    <property type="entry name" value="ACP-like"/>
    <property type="match status" value="1"/>
</dbReference>
<dbReference type="SUPFAM" id="SSF51735">
    <property type="entry name" value="NAD(P)-binding Rossmann-fold domains"/>
    <property type="match status" value="1"/>
</dbReference>
<dbReference type="GO" id="GO:0004312">
    <property type="term" value="F:fatty acid synthase activity"/>
    <property type="evidence" value="ECO:0007669"/>
    <property type="project" value="TreeGrafter"/>
</dbReference>
<dbReference type="SMART" id="SM00822">
    <property type="entry name" value="PKS_KR"/>
    <property type="match status" value="1"/>
</dbReference>